<evidence type="ECO:0000256" key="6">
    <source>
        <dbReference type="ARBA" id="ARBA00023136"/>
    </source>
</evidence>
<feature type="signal peptide" evidence="8">
    <location>
        <begin position="1"/>
        <end position="26"/>
    </location>
</feature>
<dbReference type="Proteomes" id="UP000600139">
    <property type="component" value="Unassembled WGS sequence"/>
</dbReference>
<keyword evidence="6" id="KW-0472">Membrane</keyword>
<dbReference type="SUPFAM" id="SSF56935">
    <property type="entry name" value="Porins"/>
    <property type="match status" value="1"/>
</dbReference>
<dbReference type="Pfam" id="PF03349">
    <property type="entry name" value="Toluene_X"/>
    <property type="match status" value="1"/>
</dbReference>
<evidence type="ECO:0000313" key="10">
    <source>
        <dbReference type="Proteomes" id="UP000600139"/>
    </source>
</evidence>
<evidence type="ECO:0000313" key="9">
    <source>
        <dbReference type="EMBL" id="MBK1816828.1"/>
    </source>
</evidence>
<dbReference type="Gene3D" id="2.40.160.60">
    <property type="entry name" value="Outer membrane protein transport protein (OMPP1/FadL/TodX)"/>
    <property type="match status" value="1"/>
</dbReference>
<feature type="chain" id="PRO_5037941346" evidence="8">
    <location>
        <begin position="27"/>
        <end position="404"/>
    </location>
</feature>
<evidence type="ECO:0000256" key="3">
    <source>
        <dbReference type="ARBA" id="ARBA00022452"/>
    </source>
</evidence>
<evidence type="ECO:0000256" key="5">
    <source>
        <dbReference type="ARBA" id="ARBA00022729"/>
    </source>
</evidence>
<dbReference type="GO" id="GO:0009279">
    <property type="term" value="C:cell outer membrane"/>
    <property type="evidence" value="ECO:0007669"/>
    <property type="project" value="UniProtKB-SubCell"/>
</dbReference>
<sequence>MRSFQTRQLIIFTAALGGLMPDMACAAGYYLPNQDAFATSRGNAFVATADSAAAVFYNPAGMTQLERPQVQAGAYAIVLGNRATVQGEETEAKNELQVVPSLYYVQPFNDRLSFGFGLNSPWGLGTDWGRDSNMSPVVTEARLLFASATSAVAYKVTDEFSIGASFSVNYADLTLEQGLRDPGTGAGIPGSYFRYNGDDIGFAGAVGLRWQPHEQHAFGLNYQTGSSFDLNGKTESNLLADDSSAGMEFMTPDRVAVGYSYRPKPGWNIEANIEWLNWDSLNTLNVKTSTVPGTDTVPVTFDWESSFIYEIGASYTTESGYIFAIGYDYNESSQPDTNFTPGVCDADLQWLNLGFGRKCGDHQWMLTYQFGYSNRTVDGATEPLANGRYKSRHNALVLAWQQDF</sequence>
<dbReference type="PANTHER" id="PTHR35093">
    <property type="entry name" value="OUTER MEMBRANE PROTEIN NMB0088-RELATED"/>
    <property type="match status" value="1"/>
</dbReference>
<keyword evidence="10" id="KW-1185">Reference proteome</keyword>
<accession>A0A934R1T8</accession>
<dbReference type="AlphaFoldDB" id="A0A934R1T8"/>
<comment type="caution">
    <text evidence="9">The sequence shown here is derived from an EMBL/GenBank/DDBJ whole genome shotgun (WGS) entry which is preliminary data.</text>
</comment>
<reference evidence="9" key="1">
    <citation type="submission" date="2021-01" db="EMBL/GenBank/DDBJ databases">
        <title>Modified the classification status of verrucomicrobia.</title>
        <authorList>
            <person name="Feng X."/>
        </authorList>
    </citation>
    <scope>NUCLEOTIDE SEQUENCE</scope>
    <source>
        <strain evidence="9">JCM 18052</strain>
    </source>
</reference>
<dbReference type="InterPro" id="IPR005017">
    <property type="entry name" value="OMPP1/FadL/TodX"/>
</dbReference>
<keyword evidence="5 8" id="KW-0732">Signal</keyword>
<dbReference type="EMBL" id="JAENIK010000011">
    <property type="protein sequence ID" value="MBK1816828.1"/>
    <property type="molecule type" value="Genomic_DNA"/>
</dbReference>
<dbReference type="PANTHER" id="PTHR35093:SF8">
    <property type="entry name" value="OUTER MEMBRANE PROTEIN NMB0088-RELATED"/>
    <property type="match status" value="1"/>
</dbReference>
<dbReference type="GO" id="GO:0015483">
    <property type="term" value="F:long-chain fatty acid transporting porin activity"/>
    <property type="evidence" value="ECO:0007669"/>
    <property type="project" value="TreeGrafter"/>
</dbReference>
<evidence type="ECO:0000256" key="1">
    <source>
        <dbReference type="ARBA" id="ARBA00004571"/>
    </source>
</evidence>
<proteinExistence type="inferred from homology"/>
<organism evidence="9 10">
    <name type="scientific">Luteolibacter yonseiensis</name>
    <dbReference type="NCBI Taxonomy" id="1144680"/>
    <lineage>
        <taxon>Bacteria</taxon>
        <taxon>Pseudomonadati</taxon>
        <taxon>Verrucomicrobiota</taxon>
        <taxon>Verrucomicrobiia</taxon>
        <taxon>Verrucomicrobiales</taxon>
        <taxon>Verrucomicrobiaceae</taxon>
        <taxon>Luteolibacter</taxon>
    </lineage>
</organism>
<protein>
    <submittedName>
        <fullName evidence="9">Outer membrane protein transport protein</fullName>
    </submittedName>
</protein>
<keyword evidence="3" id="KW-1134">Transmembrane beta strand</keyword>
<evidence type="ECO:0000256" key="8">
    <source>
        <dbReference type="SAM" id="SignalP"/>
    </source>
</evidence>
<gene>
    <name evidence="9" type="ORF">JIN84_14480</name>
</gene>
<evidence type="ECO:0000256" key="4">
    <source>
        <dbReference type="ARBA" id="ARBA00022692"/>
    </source>
</evidence>
<comment type="similarity">
    <text evidence="2">Belongs to the OmpP1/FadL family.</text>
</comment>
<evidence type="ECO:0000256" key="7">
    <source>
        <dbReference type="ARBA" id="ARBA00023237"/>
    </source>
</evidence>
<name>A0A934R1T8_9BACT</name>
<keyword evidence="4" id="KW-0812">Transmembrane</keyword>
<evidence type="ECO:0000256" key="2">
    <source>
        <dbReference type="ARBA" id="ARBA00008163"/>
    </source>
</evidence>
<keyword evidence="7" id="KW-0998">Cell outer membrane</keyword>
<comment type="subcellular location">
    <subcellularLocation>
        <location evidence="1">Cell outer membrane</location>
        <topology evidence="1">Multi-pass membrane protein</topology>
    </subcellularLocation>
</comment>
<dbReference type="RefSeq" id="WP_200351753.1">
    <property type="nucleotide sequence ID" value="NZ_BAABHZ010000006.1"/>
</dbReference>